<name>A0ABW9UWZ0_9SPHN</name>
<reference evidence="1 2" key="1">
    <citation type="submission" date="2019-12" db="EMBL/GenBank/DDBJ databases">
        <title>Genomic-based taxomic classification of the family Erythrobacteraceae.</title>
        <authorList>
            <person name="Xu L."/>
        </authorList>
    </citation>
    <scope>NUCLEOTIDE SEQUENCE [LARGE SCALE GENOMIC DNA]</scope>
    <source>
        <strain evidence="1 2">H32</strain>
    </source>
</reference>
<sequence length="238" mass="26644">MTYFEGFVAAVPTANEDAYAAHAREAFPLFSEFGATRMVEAWGDDVPRGEVTDFYRAVAATDEETPVFSWFEYPDRAARDAANERIVNDERMHALGETMPFDGKRMIFGGFAAIVDERGDGAPAYFDGMFTPVPAANREAYGEMARKMAGKFIDAGAVRVVEAWGDDVAEGETTDFRRAVRLEDGENVVFSYIAWPDKQTRDKAWEALMADPDMQPGEHMPFDGKRMFWGGFRPILDL</sequence>
<gene>
    <name evidence="1" type="ORF">GRI72_06350</name>
</gene>
<dbReference type="SUPFAM" id="SSF54909">
    <property type="entry name" value="Dimeric alpha+beta barrel"/>
    <property type="match status" value="2"/>
</dbReference>
<protein>
    <submittedName>
        <fullName evidence="1">DUF1428 family protein</fullName>
    </submittedName>
</protein>
<dbReference type="EMBL" id="WTYO01000002">
    <property type="protein sequence ID" value="MXO68444.1"/>
    <property type="molecule type" value="Genomic_DNA"/>
</dbReference>
<dbReference type="RefSeq" id="WP_160733077.1">
    <property type="nucleotide sequence ID" value="NZ_CP139719.1"/>
</dbReference>
<proteinExistence type="predicted"/>
<evidence type="ECO:0000313" key="1">
    <source>
        <dbReference type="EMBL" id="MXO68444.1"/>
    </source>
</evidence>
<comment type="caution">
    <text evidence="1">The sequence shown here is derived from an EMBL/GenBank/DDBJ whole genome shotgun (WGS) entry which is preliminary data.</text>
</comment>
<dbReference type="Proteomes" id="UP000444401">
    <property type="component" value="Unassembled WGS sequence"/>
</dbReference>
<accession>A0ABW9UWZ0</accession>
<evidence type="ECO:0000313" key="2">
    <source>
        <dbReference type="Proteomes" id="UP000444401"/>
    </source>
</evidence>
<dbReference type="InterPro" id="IPR011008">
    <property type="entry name" value="Dimeric_a/b-barrel"/>
</dbReference>
<dbReference type="Pfam" id="PF07237">
    <property type="entry name" value="DUF1428"/>
    <property type="match status" value="2"/>
</dbReference>
<keyword evidence="2" id="KW-1185">Reference proteome</keyword>
<dbReference type="Gene3D" id="3.30.70.100">
    <property type="match status" value="2"/>
</dbReference>
<dbReference type="InterPro" id="IPR009874">
    <property type="entry name" value="DUF1428"/>
</dbReference>
<organism evidence="1 2">
    <name type="scientific">Pelagerythrobacter marinus</name>
    <dbReference type="NCBI Taxonomy" id="538382"/>
    <lineage>
        <taxon>Bacteria</taxon>
        <taxon>Pseudomonadati</taxon>
        <taxon>Pseudomonadota</taxon>
        <taxon>Alphaproteobacteria</taxon>
        <taxon>Sphingomonadales</taxon>
        <taxon>Erythrobacteraceae</taxon>
        <taxon>Pelagerythrobacter</taxon>
    </lineage>
</organism>